<dbReference type="InterPro" id="IPR028082">
    <property type="entry name" value="Peripla_BP_I"/>
</dbReference>
<name>U7D9X3_9BACT</name>
<dbReference type="OrthoDB" id="9805642at2"/>
<evidence type="ECO:0000256" key="3">
    <source>
        <dbReference type="ARBA" id="ARBA00023163"/>
    </source>
</evidence>
<dbReference type="STRING" id="1313304.CALK_0555"/>
<dbReference type="eggNOG" id="COG1609">
    <property type="taxonomic scope" value="Bacteria"/>
</dbReference>
<organism evidence="5 6">
    <name type="scientific">Chitinivibrio alkaliphilus ACht1</name>
    <dbReference type="NCBI Taxonomy" id="1313304"/>
    <lineage>
        <taxon>Bacteria</taxon>
        <taxon>Pseudomonadati</taxon>
        <taxon>Fibrobacterota</taxon>
        <taxon>Chitinivibrionia</taxon>
        <taxon>Chitinivibrionales</taxon>
        <taxon>Chitinivibrionaceae</taxon>
        <taxon>Chitinivibrio</taxon>
    </lineage>
</organism>
<dbReference type="Proteomes" id="UP000017148">
    <property type="component" value="Unassembled WGS sequence"/>
</dbReference>
<evidence type="ECO:0000313" key="6">
    <source>
        <dbReference type="Proteomes" id="UP000017148"/>
    </source>
</evidence>
<reference evidence="5 6" key="1">
    <citation type="journal article" date="2013" name="Environ. Microbiol.">
        <title>Genome analysis of Chitinivibrio alkaliphilus gen. nov., sp. nov., a novel extremely haloalkaliphilic anaerobic chitinolytic bacterium from the candidate phylum Termite Group 3.</title>
        <authorList>
            <person name="Sorokin D.Y."/>
            <person name="Gumerov V.M."/>
            <person name="Rakitin A.L."/>
            <person name="Beletsky A.V."/>
            <person name="Damste J.S."/>
            <person name="Muyzer G."/>
            <person name="Mardanov A.V."/>
            <person name="Ravin N.V."/>
        </authorList>
    </citation>
    <scope>NUCLEOTIDE SEQUENCE [LARGE SCALE GENOMIC DNA]</scope>
    <source>
        <strain evidence="5 6">ACht1</strain>
    </source>
</reference>
<dbReference type="PANTHER" id="PTHR30146:SF24">
    <property type="entry name" value="XYLOSE OPERON REGULATORY PROTEIN"/>
    <property type="match status" value="1"/>
</dbReference>
<keyword evidence="1" id="KW-0805">Transcription regulation</keyword>
<dbReference type="EMBL" id="ASJR01000004">
    <property type="protein sequence ID" value="ERP38787.1"/>
    <property type="molecule type" value="Genomic_DNA"/>
</dbReference>
<evidence type="ECO:0000256" key="2">
    <source>
        <dbReference type="ARBA" id="ARBA00023125"/>
    </source>
</evidence>
<dbReference type="GO" id="GO:0000976">
    <property type="term" value="F:transcription cis-regulatory region binding"/>
    <property type="evidence" value="ECO:0007669"/>
    <property type="project" value="TreeGrafter"/>
</dbReference>
<dbReference type="PANTHER" id="PTHR30146">
    <property type="entry name" value="LACI-RELATED TRANSCRIPTIONAL REPRESSOR"/>
    <property type="match status" value="1"/>
</dbReference>
<keyword evidence="2" id="KW-0238">DNA-binding</keyword>
<protein>
    <submittedName>
        <fullName evidence="5">Transcriptional regulator, LacI family</fullName>
    </submittedName>
</protein>
<dbReference type="RefSeq" id="WP_022636086.1">
    <property type="nucleotide sequence ID" value="NZ_ASJR01000004.1"/>
</dbReference>
<dbReference type="SUPFAM" id="SSF53822">
    <property type="entry name" value="Periplasmic binding protein-like I"/>
    <property type="match status" value="1"/>
</dbReference>
<keyword evidence="3" id="KW-0804">Transcription</keyword>
<dbReference type="AlphaFoldDB" id="U7D9X3"/>
<gene>
    <name evidence="5" type="ORF">CALK_0555</name>
</gene>
<evidence type="ECO:0000259" key="4">
    <source>
        <dbReference type="Pfam" id="PF13377"/>
    </source>
</evidence>
<sequence>MKKSIERLNFGVLLSTIEEPGQHRVWKGIERFCRQNNIDVTAYISVFQQKTGKLEEHYKVIFDAIRTNTKLDGLIYLGGFIAEDIGNATLMEFIDSIPCIPRVSIASSCPGETAFLTDNEAGTYHLVRHLITDCKKQKIAFLCGPDDHEEAQARFAGYMRALQEFRIPFSEKLVIRNCQFSVEEGEEAVEQLLKRGADFDAIAAVDDDTALGALQALDRHTISVPDDVLLGGFDNSDISQNSTPSLTTLNQPFDELGYRAAEALQKLCTHPETEHKINYISAELLTRESTENINCIQSKIPLPAPIQPSIQTVCVDPLSAHFIENGYIDLPISPWIQSLTSALSTPPLTRSSSYK</sequence>
<evidence type="ECO:0000313" key="5">
    <source>
        <dbReference type="EMBL" id="ERP38787.1"/>
    </source>
</evidence>
<proteinExistence type="predicted"/>
<accession>U7D9X3</accession>
<comment type="caution">
    <text evidence="5">The sequence shown here is derived from an EMBL/GenBank/DDBJ whole genome shotgun (WGS) entry which is preliminary data.</text>
</comment>
<dbReference type="Pfam" id="PF13377">
    <property type="entry name" value="Peripla_BP_3"/>
    <property type="match status" value="1"/>
</dbReference>
<dbReference type="GO" id="GO:0003700">
    <property type="term" value="F:DNA-binding transcription factor activity"/>
    <property type="evidence" value="ECO:0007669"/>
    <property type="project" value="TreeGrafter"/>
</dbReference>
<keyword evidence="6" id="KW-1185">Reference proteome</keyword>
<evidence type="ECO:0000256" key="1">
    <source>
        <dbReference type="ARBA" id="ARBA00023015"/>
    </source>
</evidence>
<dbReference type="Gene3D" id="3.40.50.2300">
    <property type="match status" value="2"/>
</dbReference>
<feature type="domain" description="Transcriptional regulator LacI/GalR-like sensor" evidence="4">
    <location>
        <begin position="136"/>
        <end position="290"/>
    </location>
</feature>
<dbReference type="InterPro" id="IPR046335">
    <property type="entry name" value="LacI/GalR-like_sensor"/>
</dbReference>